<accession>A0A0D1CP55</accession>
<name>A0A0D1CP55_9RHOB</name>
<keyword evidence="1" id="KW-0472">Membrane</keyword>
<evidence type="ECO:0000313" key="3">
    <source>
        <dbReference type="EMBL" id="KIT16552.1"/>
    </source>
</evidence>
<proteinExistence type="predicted"/>
<dbReference type="Pfam" id="PF13400">
    <property type="entry name" value="Tad"/>
    <property type="match status" value="1"/>
</dbReference>
<dbReference type="PATRIC" id="fig|935700.4.peg.1849"/>
<dbReference type="RefSeq" id="WP_161793850.1">
    <property type="nucleotide sequence ID" value="NZ_FZPF01000005.1"/>
</dbReference>
<dbReference type="AlphaFoldDB" id="A0A0D1CP55"/>
<evidence type="ECO:0000313" key="4">
    <source>
        <dbReference type="Proteomes" id="UP000032232"/>
    </source>
</evidence>
<comment type="caution">
    <text evidence="3">The sequence shown here is derived from an EMBL/GenBank/DDBJ whole genome shotgun (WGS) entry which is preliminary data.</text>
</comment>
<keyword evidence="1" id="KW-1133">Transmembrane helix</keyword>
<dbReference type="InterPro" id="IPR028087">
    <property type="entry name" value="Tad_N"/>
</dbReference>
<dbReference type="EMBL" id="JYFE01000032">
    <property type="protein sequence ID" value="KIT16552.1"/>
    <property type="molecule type" value="Genomic_DNA"/>
</dbReference>
<dbReference type="STRING" id="935700.jaqu_17810"/>
<feature type="transmembrane region" description="Helical" evidence="1">
    <location>
        <begin position="28"/>
        <end position="51"/>
    </location>
</feature>
<dbReference type="InterPro" id="IPR036465">
    <property type="entry name" value="vWFA_dom_sf"/>
</dbReference>
<keyword evidence="4" id="KW-1185">Reference proteome</keyword>
<dbReference type="Proteomes" id="UP000032232">
    <property type="component" value="Unassembled WGS sequence"/>
</dbReference>
<feature type="domain" description="Putative Flp pilus-assembly TadG-like N-terminal" evidence="2">
    <location>
        <begin position="27"/>
        <end position="73"/>
    </location>
</feature>
<dbReference type="SUPFAM" id="SSF53300">
    <property type="entry name" value="vWA-like"/>
    <property type="match status" value="1"/>
</dbReference>
<evidence type="ECO:0000259" key="2">
    <source>
        <dbReference type="Pfam" id="PF13400"/>
    </source>
</evidence>
<keyword evidence="1" id="KW-0812">Transmembrane</keyword>
<protein>
    <submittedName>
        <fullName evidence="3">von Willebrand factor type A domain protein</fullName>
    </submittedName>
</protein>
<reference evidence="3 4" key="1">
    <citation type="submission" date="2015-02" db="EMBL/GenBank/DDBJ databases">
        <title>Genome Sequence of Jannaschia aquimarina DSM28248, a member of the Roseobacter clade.</title>
        <authorList>
            <person name="Voget S."/>
            <person name="Daniel R."/>
        </authorList>
    </citation>
    <scope>NUCLEOTIDE SEQUENCE [LARGE SCALE GENOMIC DNA]</scope>
    <source>
        <strain evidence="3 4">GSW-M26</strain>
    </source>
</reference>
<sequence>MFVTSLKSRLKSTASGYVSGFVREERGAMTILSAFLFIMMMLAGGVALDFMRFETERARIQYTLDRASLAAASLSQTNGREAVIRDYFRAAGLGGYDLDVEIYTEGNSVSVVKATSSAPVRSMFLDMLGVESLTAPASAQAEERRSNIEISLVLDVSGSMAGEKIEALRGAAQGFVDEVFVTDDPAELAAKKERVSVSLVPYEGKVNVGSVVSKYYDLDPWHTLSACARWDNSDFTELAVADNRVLKRIAHFDHWSGGPHAKRYLDPWKEKYGGLLDPYCQLDDTNAIIPFSNDPDDLKSKIGNLKAVGWTAIDHGAKWGTVLLDPSANSRVVEMISDDEVDSSFALRPSAYGDEQTIKALVIMTDGANTRQHDLKPDRRGDIPSPIYAYHDDFDDIRSTYAGDPVKIAEEIKKIVLEDRSDTEYSIFLEKTSEEEEEPIHYEWKKDKVDDEPVGGTSKARQLTWGEVASIFSHVTVADHILPQTVTRNHVDTLTKNKQKGKVDGITVHDDDFRSIAGWKKNTDSQGGLHEVYRSTGQADKNLKALCDKAKAEGVIIYTIAFKAASGGQKVMSYCATSTSTYFQIEKSDQNSKLDDAFDKIAQTINVLKLTQ</sequence>
<dbReference type="Gene3D" id="3.40.50.410">
    <property type="entry name" value="von Willebrand factor, type A domain"/>
    <property type="match status" value="1"/>
</dbReference>
<gene>
    <name evidence="3" type="ORF">jaqu_17810</name>
</gene>
<organism evidence="3 4">
    <name type="scientific">Jannaschia aquimarina</name>
    <dbReference type="NCBI Taxonomy" id="935700"/>
    <lineage>
        <taxon>Bacteria</taxon>
        <taxon>Pseudomonadati</taxon>
        <taxon>Pseudomonadota</taxon>
        <taxon>Alphaproteobacteria</taxon>
        <taxon>Rhodobacterales</taxon>
        <taxon>Roseobacteraceae</taxon>
        <taxon>Jannaschia</taxon>
    </lineage>
</organism>
<evidence type="ECO:0000256" key="1">
    <source>
        <dbReference type="SAM" id="Phobius"/>
    </source>
</evidence>